<accession>A0A9D4YXM0</accession>
<dbReference type="AlphaFoldDB" id="A0A9D4YXM0"/>
<organism evidence="2 3">
    <name type="scientific">Chlorella vulgaris</name>
    <name type="common">Green alga</name>
    <dbReference type="NCBI Taxonomy" id="3077"/>
    <lineage>
        <taxon>Eukaryota</taxon>
        <taxon>Viridiplantae</taxon>
        <taxon>Chlorophyta</taxon>
        <taxon>core chlorophytes</taxon>
        <taxon>Trebouxiophyceae</taxon>
        <taxon>Chlorellales</taxon>
        <taxon>Chlorellaceae</taxon>
        <taxon>Chlorella clade</taxon>
        <taxon>Chlorella</taxon>
    </lineage>
</organism>
<dbReference type="EMBL" id="SIDB01000005">
    <property type="protein sequence ID" value="KAI3432369.1"/>
    <property type="molecule type" value="Genomic_DNA"/>
</dbReference>
<evidence type="ECO:0000313" key="3">
    <source>
        <dbReference type="Proteomes" id="UP001055712"/>
    </source>
</evidence>
<reference evidence="2" key="2">
    <citation type="submission" date="2020-11" db="EMBL/GenBank/DDBJ databases">
        <authorList>
            <person name="Cecchin M."/>
            <person name="Marcolungo L."/>
            <person name="Rossato M."/>
            <person name="Girolomoni L."/>
            <person name="Cosentino E."/>
            <person name="Cuine S."/>
            <person name="Li-Beisson Y."/>
            <person name="Delledonne M."/>
            <person name="Ballottari M."/>
        </authorList>
    </citation>
    <scope>NUCLEOTIDE SEQUENCE</scope>
    <source>
        <strain evidence="2">211/11P</strain>
        <tissue evidence="2">Whole cell</tissue>
    </source>
</reference>
<keyword evidence="3" id="KW-1185">Reference proteome</keyword>
<sequence>MQGVPWSPGMDDGTSAAALEARYEPIDEVYTLQPVAVERRGIIAIIGSKCYVAAAAVVERLLDERDRQQQQQQPQDAPPPLERVVEAPEPWRQFDPLNCLMHRMMAACAGSCGPAGPQRLLQTAVAAVAATAVLHRRAPSL</sequence>
<feature type="region of interest" description="Disordered" evidence="1">
    <location>
        <begin position="64"/>
        <end position="85"/>
    </location>
</feature>
<evidence type="ECO:0000313" key="2">
    <source>
        <dbReference type="EMBL" id="KAI3432369.1"/>
    </source>
</evidence>
<proteinExistence type="predicted"/>
<dbReference type="Proteomes" id="UP001055712">
    <property type="component" value="Unassembled WGS sequence"/>
</dbReference>
<reference evidence="2" key="1">
    <citation type="journal article" date="2019" name="Plant J.">
        <title>Chlorella vulgaris genome assembly and annotation reveals the molecular basis for metabolic acclimation to high light conditions.</title>
        <authorList>
            <person name="Cecchin M."/>
            <person name="Marcolungo L."/>
            <person name="Rossato M."/>
            <person name="Girolomoni L."/>
            <person name="Cosentino E."/>
            <person name="Cuine S."/>
            <person name="Li-Beisson Y."/>
            <person name="Delledonne M."/>
            <person name="Ballottari M."/>
        </authorList>
    </citation>
    <scope>NUCLEOTIDE SEQUENCE</scope>
    <source>
        <strain evidence="2">211/11P</strain>
    </source>
</reference>
<protein>
    <submittedName>
        <fullName evidence="2">Uncharacterized protein</fullName>
    </submittedName>
</protein>
<comment type="caution">
    <text evidence="2">The sequence shown here is derived from an EMBL/GenBank/DDBJ whole genome shotgun (WGS) entry which is preliminary data.</text>
</comment>
<gene>
    <name evidence="2" type="ORF">D9Q98_003926</name>
</gene>
<evidence type="ECO:0000256" key="1">
    <source>
        <dbReference type="SAM" id="MobiDB-lite"/>
    </source>
</evidence>
<name>A0A9D4YXM0_CHLVU</name>